<sequence length="93" mass="10235">MSTIEDQDTAEGEAVNAPIPLPRAPNLLRLKEVSARTGLAKNTIYDRIRRGEFPAQIDLGGNCSAWSEDEINAWILSKMEARNVDERGLPKAA</sequence>
<dbReference type="Pfam" id="PF05930">
    <property type="entry name" value="Phage_AlpA"/>
    <property type="match status" value="1"/>
</dbReference>
<proteinExistence type="predicted"/>
<dbReference type="InterPro" id="IPR010260">
    <property type="entry name" value="AlpA"/>
</dbReference>
<dbReference type="RefSeq" id="WP_010486530.1">
    <property type="nucleotide sequence ID" value="NZ_AJLO02000007.1"/>
</dbReference>
<evidence type="ECO:0000313" key="1">
    <source>
        <dbReference type="EMBL" id="KOF00669.1"/>
    </source>
</evidence>
<dbReference type="InterPro" id="IPR052931">
    <property type="entry name" value="Prophage_regulatory_activator"/>
</dbReference>
<reference evidence="1 2" key="1">
    <citation type="journal article" date="2012" name="J. Bacteriol.">
        <title>Genome sequence of a novel nicotine-degrading strain, Pseudomonas geniculata N1.</title>
        <authorList>
            <person name="Tang H."/>
            <person name="Yu H."/>
            <person name="Tai C."/>
            <person name="Huang K."/>
            <person name="Liu Y."/>
            <person name="Wang L."/>
            <person name="Yao Y."/>
            <person name="Wu G."/>
            <person name="Xu P."/>
        </authorList>
    </citation>
    <scope>NUCLEOTIDE SEQUENCE [LARGE SCALE GENOMIC DNA]</scope>
    <source>
        <strain evidence="1 2">N1</strain>
    </source>
</reference>
<accession>A0A0L8AE41</accession>
<gene>
    <name evidence="1" type="ORF">W7K_02875</name>
</gene>
<comment type="caution">
    <text evidence="1">The sequence shown here is derived from an EMBL/GenBank/DDBJ whole genome shotgun (WGS) entry which is preliminary data.</text>
</comment>
<dbReference type="Proteomes" id="UP000036890">
    <property type="component" value="Unassembled WGS sequence"/>
</dbReference>
<dbReference type="EMBL" id="AJLO02000007">
    <property type="protein sequence ID" value="KOF00669.1"/>
    <property type="molecule type" value="Genomic_DNA"/>
</dbReference>
<dbReference type="PANTHER" id="PTHR36154:SF1">
    <property type="entry name" value="DNA-BINDING TRANSCRIPTIONAL ACTIVATOR ALPA"/>
    <property type="match status" value="1"/>
</dbReference>
<dbReference type="Gene3D" id="1.10.238.160">
    <property type="match status" value="1"/>
</dbReference>
<dbReference type="PANTHER" id="PTHR36154">
    <property type="entry name" value="DNA-BINDING TRANSCRIPTIONAL ACTIVATOR ALPA"/>
    <property type="match status" value="1"/>
</dbReference>
<evidence type="ECO:0000313" key="2">
    <source>
        <dbReference type="Proteomes" id="UP000036890"/>
    </source>
</evidence>
<organism evidence="1 2">
    <name type="scientific">Stenotrophomonas geniculata N1</name>
    <dbReference type="NCBI Taxonomy" id="1167641"/>
    <lineage>
        <taxon>Bacteria</taxon>
        <taxon>Pseudomonadati</taxon>
        <taxon>Pseudomonadota</taxon>
        <taxon>Gammaproteobacteria</taxon>
        <taxon>Lysobacterales</taxon>
        <taxon>Lysobacteraceae</taxon>
        <taxon>Stenotrophomonas</taxon>
    </lineage>
</organism>
<name>A0A0L8AE41_9GAMM</name>
<dbReference type="OrthoDB" id="5298532at2"/>
<protein>
    <submittedName>
        <fullName evidence="1">Transcriptional regulator</fullName>
    </submittedName>
</protein>
<dbReference type="AlphaFoldDB" id="A0A0L8AE41"/>